<proteinExistence type="predicted"/>
<dbReference type="PANTHER" id="PTHR43433">
    <property type="entry name" value="HYDROLASE, ALPHA/BETA FOLD FAMILY PROTEIN"/>
    <property type="match status" value="1"/>
</dbReference>
<evidence type="ECO:0000313" key="3">
    <source>
        <dbReference type="Proteomes" id="UP000199628"/>
    </source>
</evidence>
<dbReference type="PANTHER" id="PTHR43433:SF5">
    <property type="entry name" value="AB HYDROLASE-1 DOMAIN-CONTAINING PROTEIN"/>
    <property type="match status" value="1"/>
</dbReference>
<feature type="domain" description="AB hydrolase-1" evidence="1">
    <location>
        <begin position="22"/>
        <end position="278"/>
    </location>
</feature>
<dbReference type="Pfam" id="PF00561">
    <property type="entry name" value="Abhydrolase_1"/>
    <property type="match status" value="1"/>
</dbReference>
<dbReference type="InterPro" id="IPR000073">
    <property type="entry name" value="AB_hydrolase_1"/>
</dbReference>
<dbReference type="GO" id="GO:0046503">
    <property type="term" value="P:glycerolipid catabolic process"/>
    <property type="evidence" value="ECO:0007669"/>
    <property type="project" value="TreeGrafter"/>
</dbReference>
<dbReference type="GO" id="GO:0004806">
    <property type="term" value="F:triacylglycerol lipase activity"/>
    <property type="evidence" value="ECO:0007669"/>
    <property type="project" value="TreeGrafter"/>
</dbReference>
<dbReference type="EMBL" id="FMZV01000005">
    <property type="protein sequence ID" value="SDD05911.1"/>
    <property type="molecule type" value="Genomic_DNA"/>
</dbReference>
<dbReference type="Gene3D" id="3.40.50.1820">
    <property type="entry name" value="alpha/beta hydrolase"/>
    <property type="match status" value="1"/>
</dbReference>
<organism evidence="2 3">
    <name type="scientific">Ruegeria marina</name>
    <dbReference type="NCBI Taxonomy" id="639004"/>
    <lineage>
        <taxon>Bacteria</taxon>
        <taxon>Pseudomonadati</taxon>
        <taxon>Pseudomonadota</taxon>
        <taxon>Alphaproteobacteria</taxon>
        <taxon>Rhodobacterales</taxon>
        <taxon>Roseobacteraceae</taxon>
        <taxon>Ruegeria</taxon>
    </lineage>
</organism>
<dbReference type="OrthoDB" id="9798888at2"/>
<name>A0A1G6RNA6_9RHOB</name>
<dbReference type="InterPro" id="IPR029058">
    <property type="entry name" value="AB_hydrolase_fold"/>
</dbReference>
<protein>
    <submittedName>
        <fullName evidence="2">Pimeloyl-ACP methyl ester carboxylesterase</fullName>
    </submittedName>
</protein>
<reference evidence="3" key="1">
    <citation type="submission" date="2016-10" db="EMBL/GenBank/DDBJ databases">
        <authorList>
            <person name="Varghese N."/>
            <person name="Submissions S."/>
        </authorList>
    </citation>
    <scope>NUCLEOTIDE SEQUENCE [LARGE SCALE GENOMIC DNA]</scope>
    <source>
        <strain evidence="3">CGMCC 1.9108</strain>
    </source>
</reference>
<dbReference type="Proteomes" id="UP000199628">
    <property type="component" value="Unassembled WGS sequence"/>
</dbReference>
<dbReference type="SUPFAM" id="SSF53474">
    <property type="entry name" value="alpha/beta-Hydrolases"/>
    <property type="match status" value="1"/>
</dbReference>
<dbReference type="InterPro" id="IPR050471">
    <property type="entry name" value="AB_hydrolase"/>
</dbReference>
<evidence type="ECO:0000259" key="1">
    <source>
        <dbReference type="Pfam" id="PF00561"/>
    </source>
</evidence>
<sequence length="298" mass="32237">MQIEANGIRIEVEEHGPSDGVPMILIRGQGSQLAHWPATLYEGFAKAGYRVILFDNRDVGLTQRCPADGVPGDADSILDLLRGGGDIPKPYGIEDMVGDITGLMDTLGIERAHMFGISMGGAVLQQVCIDHPERVLSASIVMTACRPFAERAPNDRTMMLALVESLLVRDMTRAEYLDAQVAEHGLWGSPGYPMPEADIRAMAARAWDRGVDAEGRNRQVLAILHASDRRPALRNLALPCFVIHGTDDTLVPLAMGEEIAATIPGSEFRAIEGMGHIITPALAPLIVELVTDFIARRG</sequence>
<accession>A0A1G6RNA6</accession>
<keyword evidence="3" id="KW-1185">Reference proteome</keyword>
<gene>
    <name evidence="2" type="ORF">SAMN04488239_10520</name>
</gene>
<evidence type="ECO:0000313" key="2">
    <source>
        <dbReference type="EMBL" id="SDD05911.1"/>
    </source>
</evidence>
<dbReference type="AlphaFoldDB" id="A0A1G6RNA6"/>
<dbReference type="RefSeq" id="WP_093029776.1">
    <property type="nucleotide sequence ID" value="NZ_FMZV01000005.1"/>
</dbReference>
<dbReference type="STRING" id="639004.SAMN04488239_10520"/>